<feature type="compositionally biased region" description="Basic and acidic residues" evidence="1">
    <location>
        <begin position="61"/>
        <end position="72"/>
    </location>
</feature>
<feature type="compositionally biased region" description="Polar residues" evidence="1">
    <location>
        <begin position="167"/>
        <end position="177"/>
    </location>
</feature>
<dbReference type="Proteomes" id="UP000034253">
    <property type="component" value="Unassembled WGS sequence"/>
</dbReference>
<feature type="compositionally biased region" description="Basic and acidic residues" evidence="1">
    <location>
        <begin position="242"/>
        <end position="261"/>
    </location>
</feature>
<evidence type="ECO:0000313" key="7">
    <source>
        <dbReference type="EMBL" id="KKH01967.1"/>
    </source>
</evidence>
<dbReference type="EMBL" id="JJPI01000048">
    <property type="protein sequence ID" value="KKG55801.1"/>
    <property type="molecule type" value="Genomic_DNA"/>
</dbReference>
<organism evidence="8 11">
    <name type="scientific">Methanosarcina mazei</name>
    <name type="common">Methanosarcina frisia</name>
    <dbReference type="NCBI Taxonomy" id="2209"/>
    <lineage>
        <taxon>Archaea</taxon>
        <taxon>Methanobacteriati</taxon>
        <taxon>Methanobacteriota</taxon>
        <taxon>Stenosarchaea group</taxon>
        <taxon>Methanomicrobia</taxon>
        <taxon>Methanosarcinales</taxon>
        <taxon>Methanosarcinaceae</taxon>
        <taxon>Methanosarcina</taxon>
    </lineage>
</organism>
<protein>
    <recommendedName>
        <fullName evidence="2">Type VII secretion system protein EssD-like domain-containing protein</fullName>
    </recommendedName>
</protein>
<proteinExistence type="predicted"/>
<evidence type="ECO:0000313" key="3">
    <source>
        <dbReference type="EMBL" id="KKG06103.1"/>
    </source>
</evidence>
<evidence type="ECO:0000313" key="11">
    <source>
        <dbReference type="Proteomes" id="UP000033835"/>
    </source>
</evidence>
<dbReference type="EMBL" id="JJPJ01000053">
    <property type="protein sequence ID" value="KKG63553.1"/>
    <property type="molecule type" value="Genomic_DNA"/>
</dbReference>
<dbReference type="AlphaFoldDB" id="A0A0F8JLN7"/>
<comment type="caution">
    <text evidence="8">The sequence shown here is derived from an EMBL/GenBank/DDBJ whole genome shotgun (WGS) entry which is preliminary data.</text>
</comment>
<evidence type="ECO:0000313" key="12">
    <source>
        <dbReference type="Proteomes" id="UP000034152"/>
    </source>
</evidence>
<feature type="domain" description="Type VII secretion system protein EssD-like" evidence="2">
    <location>
        <begin position="103"/>
        <end position="219"/>
    </location>
</feature>
<evidence type="ECO:0000313" key="17">
    <source>
        <dbReference type="Proteomes" id="UP000034566"/>
    </source>
</evidence>
<evidence type="ECO:0000313" key="15">
    <source>
        <dbReference type="Proteomes" id="UP000034279"/>
    </source>
</evidence>
<dbReference type="RefSeq" id="WP_052735038.1">
    <property type="nucleotide sequence ID" value="NZ_JJOS01000012.1"/>
</dbReference>
<evidence type="ECO:0000313" key="5">
    <source>
        <dbReference type="EMBL" id="KKG58788.1"/>
    </source>
</evidence>
<feature type="region of interest" description="Disordered" evidence="1">
    <location>
        <begin position="141"/>
        <end position="177"/>
    </location>
</feature>
<reference evidence="11 12" key="1">
    <citation type="journal article" date="2015" name="ISME J.">
        <title>Genomic and phenotypic differentiation among Methanosarcina mazei populations from Columbia River sediment.</title>
        <authorList>
            <person name="Youngblut N.D."/>
            <person name="Wirth J.S."/>
            <person name="Henriksen J.R."/>
            <person name="Smith M."/>
            <person name="Simon H."/>
            <person name="Metcalf W.W."/>
            <person name="Whitaker R.J."/>
        </authorList>
    </citation>
    <scope>NUCLEOTIDE SEQUENCE [LARGE SCALE GENOMIC DNA]</scope>
    <source>
        <strain evidence="10 12">1.H.M.2.1</strain>
        <strain evidence="3 18">2.F.A.2.4</strain>
        <strain evidence="4 13">3.F.T.1A.1</strain>
        <strain evidence="6 15">3.F.T.1A.2</strain>
        <strain evidence="5 17">3.F.T.1A.4</strain>
        <strain evidence="7 16">3.H.M.1B.1</strain>
        <strain evidence="8 11">3.H.M.1B.2</strain>
        <strain evidence="9 14">3.H.M.1B.5</strain>
    </source>
</reference>
<evidence type="ECO:0000256" key="1">
    <source>
        <dbReference type="SAM" id="MobiDB-lite"/>
    </source>
</evidence>
<dbReference type="EMBL" id="JJPW01000012">
    <property type="protein sequence ID" value="KKH03665.1"/>
    <property type="molecule type" value="Genomic_DNA"/>
</dbReference>
<evidence type="ECO:0000313" key="14">
    <source>
        <dbReference type="Proteomes" id="UP000034253"/>
    </source>
</evidence>
<sequence length="277" mass="31540">MSGFKDITGNNDVTDKPSEHKSKNPETSKVNKTLNENSKKYNSENFEYPKKESDVVSSNDSNKRDSPKKQPQDAEVSGDDLKKNRDGSEQQSENKKQKTDVSDNYKYSTYERNGRIYKEASGQLGIPGEVVDHRDANEQRKISKGTGDDAGHLIGNQFGASGGPENLSPQNWRENRSGGTYKQLENEWAKKLKDGTEIDVKVADITRKGEDRPFMRKVEWTETKDGIKTDKKLYFANTYTPESRDKRGIEDRTKSTKDGKNNENVTFMDAWKEQHKK</sequence>
<dbReference type="Proteomes" id="UP000034188">
    <property type="component" value="Unassembled WGS sequence"/>
</dbReference>
<feature type="compositionally biased region" description="Basic and acidic residues" evidence="1">
    <location>
        <begin position="13"/>
        <end position="26"/>
    </location>
</feature>
<dbReference type="Proteomes" id="UP000034468">
    <property type="component" value="Unassembled WGS sequence"/>
</dbReference>
<gene>
    <name evidence="4" type="ORF">DU33_07880</name>
    <name evidence="5" type="ORF">DU45_08310</name>
    <name evidence="3" type="ORF">DU47_12600</name>
    <name evidence="9" type="ORF">DU56_07870</name>
    <name evidence="6" type="ORF">DU64_12750</name>
    <name evidence="7" type="ORF">DU66_13065</name>
    <name evidence="8" type="ORF">DU68_04900</name>
    <name evidence="10" type="ORF">DU80_19425</name>
</gene>
<feature type="compositionally biased region" description="Basic and acidic residues" evidence="1">
    <location>
        <begin position="141"/>
        <end position="151"/>
    </location>
</feature>
<dbReference type="Pfam" id="PF13930">
    <property type="entry name" value="Endonuclea_NS_2"/>
    <property type="match status" value="1"/>
</dbReference>
<evidence type="ECO:0000313" key="6">
    <source>
        <dbReference type="EMBL" id="KKG63553.1"/>
    </source>
</evidence>
<dbReference type="Proteomes" id="UP000034279">
    <property type="component" value="Unassembled WGS sequence"/>
</dbReference>
<dbReference type="Proteomes" id="UP000034152">
    <property type="component" value="Unassembled WGS sequence"/>
</dbReference>
<feature type="region of interest" description="Disordered" evidence="1">
    <location>
        <begin position="1"/>
        <end position="109"/>
    </location>
</feature>
<name>A0A0F8JLN7_METMZ</name>
<keyword evidence="18" id="KW-1185">Reference proteome</keyword>
<dbReference type="EMBL" id="JJPV01000021">
    <property type="protein sequence ID" value="KKH03043.1"/>
    <property type="molecule type" value="Genomic_DNA"/>
</dbReference>
<feature type="region of interest" description="Disordered" evidence="1">
    <location>
        <begin position="241"/>
        <end position="277"/>
    </location>
</feature>
<dbReference type="Proteomes" id="UP000034578">
    <property type="component" value="Unassembled WGS sequence"/>
</dbReference>
<dbReference type="Proteomes" id="UP000033835">
    <property type="component" value="Unassembled WGS sequence"/>
</dbReference>
<dbReference type="InterPro" id="IPR044927">
    <property type="entry name" value="Endonuclea_NS_2"/>
</dbReference>
<evidence type="ECO:0000313" key="13">
    <source>
        <dbReference type="Proteomes" id="UP000034188"/>
    </source>
</evidence>
<evidence type="ECO:0000313" key="4">
    <source>
        <dbReference type="EMBL" id="KKG55801.1"/>
    </source>
</evidence>
<dbReference type="EMBL" id="JJQU01000220">
    <property type="protein sequence ID" value="KKH81190.1"/>
    <property type="molecule type" value="Genomic_DNA"/>
</dbReference>
<feature type="compositionally biased region" description="Basic and acidic residues" evidence="1">
    <location>
        <begin position="79"/>
        <end position="103"/>
    </location>
</feature>
<dbReference type="Proteomes" id="UP000034566">
    <property type="component" value="Unassembled WGS sequence"/>
</dbReference>
<evidence type="ECO:0000259" key="2">
    <source>
        <dbReference type="Pfam" id="PF13930"/>
    </source>
</evidence>
<feature type="compositionally biased region" description="Basic and acidic residues" evidence="1">
    <location>
        <begin position="37"/>
        <end position="54"/>
    </location>
</feature>
<accession>A0A0F8JLN7</accession>
<evidence type="ECO:0000313" key="18">
    <source>
        <dbReference type="Proteomes" id="UP000034578"/>
    </source>
</evidence>
<evidence type="ECO:0000313" key="9">
    <source>
        <dbReference type="EMBL" id="KKH03665.1"/>
    </source>
</evidence>
<dbReference type="EMBL" id="JJOS01000012">
    <property type="protein sequence ID" value="KKG06103.1"/>
    <property type="molecule type" value="Genomic_DNA"/>
</dbReference>
<feature type="compositionally biased region" description="Polar residues" evidence="1">
    <location>
        <begin position="27"/>
        <end position="36"/>
    </location>
</feature>
<evidence type="ECO:0000313" key="16">
    <source>
        <dbReference type="Proteomes" id="UP000034468"/>
    </source>
</evidence>
<dbReference type="EMBL" id="JJPU01000021">
    <property type="protein sequence ID" value="KKH01967.1"/>
    <property type="molecule type" value="Genomic_DNA"/>
</dbReference>
<evidence type="ECO:0000313" key="8">
    <source>
        <dbReference type="EMBL" id="KKH03043.1"/>
    </source>
</evidence>
<dbReference type="PATRIC" id="fig|2209.42.peg.1762"/>
<dbReference type="EMBL" id="JJPK01000113">
    <property type="protein sequence ID" value="KKG58788.1"/>
    <property type="molecule type" value="Genomic_DNA"/>
</dbReference>
<evidence type="ECO:0000313" key="10">
    <source>
        <dbReference type="EMBL" id="KKH81190.1"/>
    </source>
</evidence>